<dbReference type="GO" id="GO:0022857">
    <property type="term" value="F:transmembrane transporter activity"/>
    <property type="evidence" value="ECO:0007669"/>
    <property type="project" value="TreeGrafter"/>
</dbReference>
<evidence type="ECO:0000256" key="6">
    <source>
        <dbReference type="ARBA" id="ARBA00038076"/>
    </source>
</evidence>
<evidence type="ECO:0000259" key="8">
    <source>
        <dbReference type="Pfam" id="PF02687"/>
    </source>
</evidence>
<reference evidence="9 10" key="1">
    <citation type="submission" date="2020-07" db="EMBL/GenBank/DDBJ databases">
        <title>Characterization and genome sequencing of isolate MD1, a novel member within the family Lachnospiraceae.</title>
        <authorList>
            <person name="Rettenmaier R."/>
            <person name="Di Bello L."/>
            <person name="Zinser C."/>
            <person name="Scheitz K."/>
            <person name="Liebl W."/>
            <person name="Zverlov V."/>
        </authorList>
    </citation>
    <scope>NUCLEOTIDE SEQUENCE [LARGE SCALE GENOMIC DNA]</scope>
    <source>
        <strain evidence="9 10">MD1</strain>
    </source>
</reference>
<keyword evidence="5 7" id="KW-0472">Membrane</keyword>
<keyword evidence="2" id="KW-1003">Cell membrane</keyword>
<dbReference type="AlphaFoldDB" id="A0A839JYY2"/>
<dbReference type="PANTHER" id="PTHR30572:SF4">
    <property type="entry name" value="ABC TRANSPORTER PERMEASE YTRF"/>
    <property type="match status" value="1"/>
</dbReference>
<evidence type="ECO:0000256" key="5">
    <source>
        <dbReference type="ARBA" id="ARBA00023136"/>
    </source>
</evidence>
<evidence type="ECO:0000256" key="2">
    <source>
        <dbReference type="ARBA" id="ARBA00022475"/>
    </source>
</evidence>
<dbReference type="Proteomes" id="UP000574276">
    <property type="component" value="Unassembled WGS sequence"/>
</dbReference>
<feature type="transmembrane region" description="Helical" evidence="7">
    <location>
        <begin position="354"/>
        <end position="374"/>
    </location>
</feature>
<feature type="transmembrane region" description="Helical" evidence="7">
    <location>
        <begin position="20"/>
        <end position="43"/>
    </location>
</feature>
<evidence type="ECO:0000256" key="7">
    <source>
        <dbReference type="SAM" id="Phobius"/>
    </source>
</evidence>
<dbReference type="InterPro" id="IPR003838">
    <property type="entry name" value="ABC3_permease_C"/>
</dbReference>
<evidence type="ECO:0000256" key="1">
    <source>
        <dbReference type="ARBA" id="ARBA00004651"/>
    </source>
</evidence>
<feature type="transmembrane region" description="Helical" evidence="7">
    <location>
        <begin position="303"/>
        <end position="334"/>
    </location>
</feature>
<feature type="domain" description="ABC3 transporter permease C-terminal" evidence="8">
    <location>
        <begin position="263"/>
        <end position="381"/>
    </location>
</feature>
<keyword evidence="4 7" id="KW-1133">Transmembrane helix</keyword>
<proteinExistence type="inferred from homology"/>
<dbReference type="GO" id="GO:0005886">
    <property type="term" value="C:plasma membrane"/>
    <property type="evidence" value="ECO:0007669"/>
    <property type="project" value="UniProtKB-SubCell"/>
</dbReference>
<dbReference type="PANTHER" id="PTHR30572">
    <property type="entry name" value="MEMBRANE COMPONENT OF TRANSPORTER-RELATED"/>
    <property type="match status" value="1"/>
</dbReference>
<comment type="caution">
    <text evidence="9">The sequence shown here is derived from an EMBL/GenBank/DDBJ whole genome shotgun (WGS) entry which is preliminary data.</text>
</comment>
<name>A0A839JYY2_9FIRM</name>
<evidence type="ECO:0000313" key="9">
    <source>
        <dbReference type="EMBL" id="MBB2182192.1"/>
    </source>
</evidence>
<keyword evidence="10" id="KW-1185">Reference proteome</keyword>
<dbReference type="EMBL" id="JACEGA010000001">
    <property type="protein sequence ID" value="MBB2182192.1"/>
    <property type="molecule type" value="Genomic_DNA"/>
</dbReference>
<feature type="transmembrane region" description="Helical" evidence="7">
    <location>
        <begin position="252"/>
        <end position="276"/>
    </location>
</feature>
<protein>
    <submittedName>
        <fullName evidence="9">ABC transporter permease</fullName>
    </submittedName>
</protein>
<keyword evidence="3 7" id="KW-0812">Transmembrane</keyword>
<feature type="transmembrane region" description="Helical" evidence="7">
    <location>
        <begin position="761"/>
        <end position="782"/>
    </location>
</feature>
<dbReference type="Pfam" id="PF02687">
    <property type="entry name" value="FtsX"/>
    <property type="match status" value="2"/>
</dbReference>
<accession>A0A839JYY2</accession>
<evidence type="ECO:0000313" key="10">
    <source>
        <dbReference type="Proteomes" id="UP000574276"/>
    </source>
</evidence>
<gene>
    <name evidence="9" type="ORF">H0486_04795</name>
</gene>
<comment type="subcellular location">
    <subcellularLocation>
        <location evidence="1">Cell membrane</location>
        <topology evidence="1">Multi-pass membrane protein</topology>
    </subcellularLocation>
</comment>
<dbReference type="InterPro" id="IPR050250">
    <property type="entry name" value="Macrolide_Exporter_MacB"/>
</dbReference>
<feature type="transmembrane region" description="Helical" evidence="7">
    <location>
        <begin position="429"/>
        <end position="449"/>
    </location>
</feature>
<feature type="transmembrane region" description="Helical" evidence="7">
    <location>
        <begin position="716"/>
        <end position="741"/>
    </location>
</feature>
<organism evidence="9 10">
    <name type="scientific">Variimorphobacter saccharofermentans</name>
    <dbReference type="NCBI Taxonomy" id="2755051"/>
    <lineage>
        <taxon>Bacteria</taxon>
        <taxon>Bacillati</taxon>
        <taxon>Bacillota</taxon>
        <taxon>Clostridia</taxon>
        <taxon>Lachnospirales</taxon>
        <taxon>Lachnospiraceae</taxon>
        <taxon>Variimorphobacter</taxon>
    </lineage>
</organism>
<comment type="similarity">
    <text evidence="6">Belongs to the ABC-4 integral membrane protein family.</text>
</comment>
<evidence type="ECO:0000256" key="4">
    <source>
        <dbReference type="ARBA" id="ARBA00022989"/>
    </source>
</evidence>
<feature type="transmembrane region" description="Helical" evidence="7">
    <location>
        <begin position="666"/>
        <end position="695"/>
    </location>
</feature>
<dbReference type="RefSeq" id="WP_228351919.1">
    <property type="nucleotide sequence ID" value="NZ_JACEGA010000001.1"/>
</dbReference>
<evidence type="ECO:0000256" key="3">
    <source>
        <dbReference type="ARBA" id="ARBA00022692"/>
    </source>
</evidence>
<feature type="domain" description="ABC3 transporter permease C-terminal" evidence="8">
    <location>
        <begin position="673"/>
        <end position="787"/>
    </location>
</feature>
<sequence>MDTRLRKVLRDLLRNKSKSILIILTMFVGMLSVGVVVMINTIFVPDVYKVYRQAIPKDASIKCSSGFDNSLLKEIAKIDGVKAATGTNRITVRLILDDGTLNADFIAFDGTNRIHKLKKGDDSDVLPELKANEVFIDRAAMKDIKKVPGDMINVQYKGQNYDFLIKDTVYDATTEPYMLEGDVISFVNQDTFETLTGDGRFKEINLIVEGDNSNKEYNLTVARRVADFMEANGLEIEEIDVPNPQDFYASEILEAVTIILVLLGSISVLLGVALIINNINNIMLQQTKYIGIMKAIGGQTNQLVFMYTSFILILGLIALLLSLPVSAFVGYQVSKLLAYMFNMSLSGFRIPPQLLLSLIASAIFIPLIASIIPIMKSSKQSIYHALYNQGISSSEMPGIIRHKRLQQFNHIPSLIRISLRNNLRNRVRVALTIATLALSGSIMLTVMNLDFGFKNGVEELKEYYIIDGAIILNSYENAQQIEEIVKNVEGVKYVEGCSFTVGRFLESNGKSSKKVKLMGPKPDSKIFNWTVVNEKLIDGRQIKADDANAVVITNHLIKYYPHLTVGDVITLKINNNDCDFHVVGIMNMAGQPTDPILLVNYSYLNSLLQGEDQVTEICISTNEQTEAYQQEVITKIEEILSQEGITIMETMPGADLLENFQTPITIIVALLMFLAIMLSIVGTIGQSGTLNLNVLERAKEFGIMRSVGATNRQLNMTIVMEGLILGIVAWIFAVILSQPLTLIANSLLGNLLFTTPMKYRISILGLLLWLFLSILSSCIASIMPCRKMNRMITREILAFE</sequence>